<gene>
    <name evidence="1" type="primary">TRM44_2</name>
    <name evidence="1" type="ORF">DSO57_1015492</name>
</gene>
<keyword evidence="2" id="KW-1185">Reference proteome</keyword>
<sequence>MNCTTELNPCQWHILATKKLDSVLFASVQDCEEAFIKINSLVTTNVGEQWLFEPQQITKTILRADILKDTKSLPEEGSGLLRTTYRSLLPRSPHKDTFIFQKVELLSSPEAVIVEHTPLFCPRDPELPSDFSDFDITTLAPCDCCQDKYPSFHPEVSGYRLYLSRAESVVKAYACFKSEACLDAHSSKATHILGKMLDILVKFMSNHVKGYVKRVNHDVVIPKVPYQNMYHEVKVKFHHWVAKWPEATDPAKFVFEELGIATFLHLLWEKKSSFVDLGCGNGFLTHVLSELGHTGRGIDISRRQIWEMYPKSTVLEVETIVPSSQTYAEEWLVGNHSDELTPWIPVMAALSGYDSKFMILPCCFYDFSGAKYSGVMDGKVGKYENYCLYLQEIMKQCGYVPEPEYLRIPSTKNLAWVGRKRTFERDDKVGEEAVRNQIIAMVQGVHFQPRKSDREKSKIQAEKKRH</sequence>
<reference evidence="1" key="1">
    <citation type="submission" date="2022-04" db="EMBL/GenBank/DDBJ databases">
        <title>Genome of the entomopathogenic fungus Entomophthora muscae.</title>
        <authorList>
            <person name="Elya C."/>
            <person name="Lovett B.R."/>
            <person name="Lee E."/>
            <person name="Macias A.M."/>
            <person name="Hajek A.E."/>
            <person name="De Bivort B.L."/>
            <person name="Kasson M.T."/>
            <person name="De Fine Licht H.H."/>
            <person name="Stajich J.E."/>
        </authorList>
    </citation>
    <scope>NUCLEOTIDE SEQUENCE</scope>
    <source>
        <strain evidence="1">Berkeley</strain>
    </source>
</reference>
<proteinExistence type="predicted"/>
<keyword evidence="1" id="KW-0808">Transferase</keyword>
<comment type="caution">
    <text evidence="1">The sequence shown here is derived from an EMBL/GenBank/DDBJ whole genome shotgun (WGS) entry which is preliminary data.</text>
</comment>
<keyword evidence="1" id="KW-0489">Methyltransferase</keyword>
<evidence type="ECO:0000313" key="1">
    <source>
        <dbReference type="EMBL" id="KAJ9085288.1"/>
    </source>
</evidence>
<dbReference type="EMBL" id="QTSX02000771">
    <property type="protein sequence ID" value="KAJ9085288.1"/>
    <property type="molecule type" value="Genomic_DNA"/>
</dbReference>
<accession>A0ACC2UEP4</accession>
<dbReference type="Proteomes" id="UP001165960">
    <property type="component" value="Unassembled WGS sequence"/>
</dbReference>
<dbReference type="EC" id="2.1.1.211" evidence="1"/>
<protein>
    <submittedName>
        <fullName evidence="1">tRNA(Ser) Um(44) 2'-O-methyltransferase</fullName>
        <ecNumber evidence="1">2.1.1.211</ecNumber>
    </submittedName>
</protein>
<name>A0ACC2UEP4_9FUNG</name>
<evidence type="ECO:0000313" key="2">
    <source>
        <dbReference type="Proteomes" id="UP001165960"/>
    </source>
</evidence>
<organism evidence="1 2">
    <name type="scientific">Entomophthora muscae</name>
    <dbReference type="NCBI Taxonomy" id="34485"/>
    <lineage>
        <taxon>Eukaryota</taxon>
        <taxon>Fungi</taxon>
        <taxon>Fungi incertae sedis</taxon>
        <taxon>Zoopagomycota</taxon>
        <taxon>Entomophthoromycotina</taxon>
        <taxon>Entomophthoromycetes</taxon>
        <taxon>Entomophthorales</taxon>
        <taxon>Entomophthoraceae</taxon>
        <taxon>Entomophthora</taxon>
    </lineage>
</organism>